<evidence type="ECO:0000313" key="3">
    <source>
        <dbReference type="EMBL" id="EGO65382.1"/>
    </source>
</evidence>
<gene>
    <name evidence="3" type="ORF">ALO_02171</name>
</gene>
<comment type="similarity">
    <text evidence="1">Belongs to the peptidase M20A family.</text>
</comment>
<dbReference type="PANTHER" id="PTHR30575:SF3">
    <property type="entry name" value="PEPTIDASE M20 DIMERISATION DOMAIN-CONTAINING PROTEIN"/>
    <property type="match status" value="1"/>
</dbReference>
<protein>
    <recommendedName>
        <fullName evidence="1">Peptidase M20 domain-containing protein 2</fullName>
    </recommendedName>
</protein>
<reference evidence="3 4" key="1">
    <citation type="journal article" date="2011" name="EMBO J.">
        <title>Structural diversity of bacterial flagellar motors.</title>
        <authorList>
            <person name="Chen S."/>
            <person name="Beeby M."/>
            <person name="Murphy G.E."/>
            <person name="Leadbetter J.R."/>
            <person name="Hendrixson D.R."/>
            <person name="Briegel A."/>
            <person name="Li Z."/>
            <person name="Shi J."/>
            <person name="Tocheva E.I."/>
            <person name="Muller A."/>
            <person name="Dobro M.J."/>
            <person name="Jensen G.J."/>
        </authorList>
    </citation>
    <scope>NUCLEOTIDE SEQUENCE [LARGE SCALE GENOMIC DNA]</scope>
    <source>
        <strain evidence="3 4">DSM 6540</strain>
    </source>
</reference>
<dbReference type="NCBIfam" id="TIGR01891">
    <property type="entry name" value="amidohydrolases"/>
    <property type="match status" value="1"/>
</dbReference>
<dbReference type="AlphaFoldDB" id="F7NEH1"/>
<dbReference type="InterPro" id="IPR017439">
    <property type="entry name" value="Amidohydrolase"/>
</dbReference>
<sequence>MITEELKNQVGQTIDAQSSRIIGLAKEIQKNPELGYKEYKTAALTGGFFKELGLSCREGLAITGVRAMLEGGQPGPNVAVLGELDAVICPDSPDADPQTGAAHTCGHFLQIAAMAGVALGLAESGIAPELAGRVSFMAVPAEEYIEIAYRQQLREQGKIHFLGGKQELVYRGEFDDVDLAMMIHSQKNAPRPLVALGDSSNGFIGKTIQYIGREAHAAEAPDQGVNALNAAMLGLMGIHALRETFRDSDIIRVHPVITKGGDLVNTVPADVRLETYVRAKTMAAIDTTHHKVDRALKAGGDAIGAQTVIKTIPGYLPLASSRSMNLLFKDNAARLIPPEQIINAGHFGASTDMGDISHLLPSLHPFVGGVFGALHTRDFKVADYQAACVLPAKLMAMTVIDLLADGAKQAKDIQQQFKPLLTKEQYLKILEGYFS</sequence>
<dbReference type="GO" id="GO:0005737">
    <property type="term" value="C:cytoplasm"/>
    <property type="evidence" value="ECO:0007669"/>
    <property type="project" value="TreeGrafter"/>
</dbReference>
<organism evidence="3 4">
    <name type="scientific">Acetonema longum DSM 6540</name>
    <dbReference type="NCBI Taxonomy" id="1009370"/>
    <lineage>
        <taxon>Bacteria</taxon>
        <taxon>Bacillati</taxon>
        <taxon>Bacillota</taxon>
        <taxon>Negativicutes</taxon>
        <taxon>Acetonemataceae</taxon>
        <taxon>Acetonema</taxon>
    </lineage>
</organism>
<dbReference type="GO" id="GO:0046657">
    <property type="term" value="P:folic acid catabolic process"/>
    <property type="evidence" value="ECO:0007669"/>
    <property type="project" value="TreeGrafter"/>
</dbReference>
<dbReference type="PIRSF" id="PIRSF037226">
    <property type="entry name" value="Amidohydrolase_ACY1L2_prd"/>
    <property type="match status" value="1"/>
</dbReference>
<dbReference type="SUPFAM" id="SSF55031">
    <property type="entry name" value="Bacterial exopeptidase dimerisation domain"/>
    <property type="match status" value="1"/>
</dbReference>
<dbReference type="OrthoDB" id="9781032at2"/>
<accession>F7NEH1</accession>
<dbReference type="Proteomes" id="UP000003240">
    <property type="component" value="Unassembled WGS sequence"/>
</dbReference>
<dbReference type="InterPro" id="IPR017144">
    <property type="entry name" value="Xaa-Arg_dipeptidase"/>
</dbReference>
<feature type="domain" description="Peptidase M20 dimerisation" evidence="2">
    <location>
        <begin position="202"/>
        <end position="298"/>
    </location>
</feature>
<dbReference type="eggNOG" id="COG1473">
    <property type="taxonomic scope" value="Bacteria"/>
</dbReference>
<dbReference type="PANTHER" id="PTHR30575">
    <property type="entry name" value="PEPTIDASE M20"/>
    <property type="match status" value="1"/>
</dbReference>
<dbReference type="RefSeq" id="WP_004092344.1">
    <property type="nucleotide sequence ID" value="NZ_AFGF01000017.1"/>
</dbReference>
<dbReference type="EMBL" id="AFGF01000017">
    <property type="protein sequence ID" value="EGO65382.1"/>
    <property type="molecule type" value="Genomic_DNA"/>
</dbReference>
<dbReference type="InterPro" id="IPR011650">
    <property type="entry name" value="Peptidase_M20_dimer"/>
</dbReference>
<dbReference type="GO" id="GO:0016805">
    <property type="term" value="F:dipeptidase activity"/>
    <property type="evidence" value="ECO:0007669"/>
    <property type="project" value="InterPro"/>
</dbReference>
<dbReference type="Gene3D" id="3.30.70.360">
    <property type="match status" value="1"/>
</dbReference>
<evidence type="ECO:0000259" key="2">
    <source>
        <dbReference type="Pfam" id="PF07687"/>
    </source>
</evidence>
<dbReference type="STRING" id="1009370.ALO_02171"/>
<comment type="caution">
    <text evidence="3">The sequence shown here is derived from an EMBL/GenBank/DDBJ whole genome shotgun (WGS) entry which is preliminary data.</text>
</comment>
<keyword evidence="3" id="KW-0378">Hydrolase</keyword>
<dbReference type="InterPro" id="IPR052030">
    <property type="entry name" value="Peptidase_M20/M20A_hydrolases"/>
</dbReference>
<dbReference type="SUPFAM" id="SSF53187">
    <property type="entry name" value="Zn-dependent exopeptidases"/>
    <property type="match status" value="1"/>
</dbReference>
<dbReference type="GO" id="GO:0071713">
    <property type="term" value="F:para-aminobenzoyl-glutamate hydrolase activity"/>
    <property type="evidence" value="ECO:0007669"/>
    <property type="project" value="TreeGrafter"/>
</dbReference>
<proteinExistence type="inferred from homology"/>
<dbReference type="Gene3D" id="3.40.630.10">
    <property type="entry name" value="Zn peptidases"/>
    <property type="match status" value="1"/>
</dbReference>
<evidence type="ECO:0000256" key="1">
    <source>
        <dbReference type="PIRNR" id="PIRNR037226"/>
    </source>
</evidence>
<keyword evidence="4" id="KW-1185">Reference proteome</keyword>
<dbReference type="InterPro" id="IPR036264">
    <property type="entry name" value="Bact_exopeptidase_dim_dom"/>
</dbReference>
<name>F7NEH1_9FIRM</name>
<evidence type="ECO:0000313" key="4">
    <source>
        <dbReference type="Proteomes" id="UP000003240"/>
    </source>
</evidence>
<dbReference type="Pfam" id="PF07687">
    <property type="entry name" value="M20_dimer"/>
    <property type="match status" value="1"/>
</dbReference>